<evidence type="ECO:0008006" key="5">
    <source>
        <dbReference type="Google" id="ProtNLM"/>
    </source>
</evidence>
<evidence type="ECO:0000313" key="3">
    <source>
        <dbReference type="EMBL" id="WIA22146.1"/>
    </source>
</evidence>
<protein>
    <recommendedName>
        <fullName evidence="5">Phospholipase/carboxylesterase/thioesterase domain-containing protein</fullName>
    </recommendedName>
</protein>
<dbReference type="Gene3D" id="3.40.50.1820">
    <property type="entry name" value="alpha/beta hydrolase"/>
    <property type="match status" value="2"/>
</dbReference>
<evidence type="ECO:0000256" key="2">
    <source>
        <dbReference type="ARBA" id="ARBA00022801"/>
    </source>
</evidence>
<dbReference type="InterPro" id="IPR050955">
    <property type="entry name" value="Plant_Biomass_Hydrol_Est"/>
</dbReference>
<dbReference type="PANTHER" id="PTHR43037:SF5">
    <property type="entry name" value="FERULOYL ESTERASE"/>
    <property type="match status" value="1"/>
</dbReference>
<dbReference type="EMBL" id="CP126221">
    <property type="protein sequence ID" value="WIA22146.1"/>
    <property type="molecule type" value="Genomic_DNA"/>
</dbReference>
<evidence type="ECO:0000256" key="1">
    <source>
        <dbReference type="ARBA" id="ARBA00022729"/>
    </source>
</evidence>
<evidence type="ECO:0000313" key="4">
    <source>
        <dbReference type="Proteomes" id="UP001244341"/>
    </source>
</evidence>
<dbReference type="Proteomes" id="UP001244341">
    <property type="component" value="Chromosome 14b"/>
</dbReference>
<proteinExistence type="predicted"/>
<reference evidence="3 4" key="1">
    <citation type="submission" date="2023-05" db="EMBL/GenBank/DDBJ databases">
        <title>A 100% complete, gapless, phased diploid assembly of the Scenedesmus obliquus UTEX 3031 genome.</title>
        <authorList>
            <person name="Biondi T.C."/>
            <person name="Hanschen E.R."/>
            <person name="Kwon T."/>
            <person name="Eng W."/>
            <person name="Kruse C.P.S."/>
            <person name="Koehler S.I."/>
            <person name="Kunde Y."/>
            <person name="Gleasner C.D."/>
            <person name="You Mak K.T."/>
            <person name="Polle J."/>
            <person name="Hovde B.T."/>
            <person name="Starkenburg S.R."/>
        </authorList>
    </citation>
    <scope>NUCLEOTIDE SEQUENCE [LARGE SCALE GENOMIC DNA]</scope>
    <source>
        <strain evidence="3 4">DOE0152z</strain>
    </source>
</reference>
<organism evidence="3 4">
    <name type="scientific">Tetradesmus obliquus</name>
    <name type="common">Green alga</name>
    <name type="synonym">Acutodesmus obliquus</name>
    <dbReference type="NCBI Taxonomy" id="3088"/>
    <lineage>
        <taxon>Eukaryota</taxon>
        <taxon>Viridiplantae</taxon>
        <taxon>Chlorophyta</taxon>
        <taxon>core chlorophytes</taxon>
        <taxon>Chlorophyceae</taxon>
        <taxon>CS clade</taxon>
        <taxon>Sphaeropleales</taxon>
        <taxon>Scenedesmaceae</taxon>
        <taxon>Tetradesmus</taxon>
    </lineage>
</organism>
<name>A0ABY8UP48_TETOB</name>
<gene>
    <name evidence="3" type="ORF">OEZ85_004482</name>
</gene>
<keyword evidence="2" id="KW-0378">Hydrolase</keyword>
<keyword evidence="1" id="KW-0732">Signal</keyword>
<dbReference type="SUPFAM" id="SSF53474">
    <property type="entry name" value="alpha/beta-Hydrolases"/>
    <property type="match status" value="2"/>
</dbReference>
<accession>A0ABY8UP48</accession>
<dbReference type="PANTHER" id="PTHR43037">
    <property type="entry name" value="UNNAMED PRODUCT-RELATED"/>
    <property type="match status" value="1"/>
</dbReference>
<dbReference type="InterPro" id="IPR029058">
    <property type="entry name" value="AB_hydrolase_fold"/>
</dbReference>
<keyword evidence="4" id="KW-1185">Reference proteome</keyword>
<sequence length="531" mass="55829">MPAAAVDVCCGDIAAGALDAMSPSHLAPTGTADLLQIAVNCSSQGVAAAAIDRLVFIQCSVSFSDLEPAAVCRILSTAALRQHASVIESLASLPGVEDAVDPHTLEEIFKHLISCHEDTCTALLEEWPAAVQTLSTDAVARLILHALDYGLAHTHDRGFAAELMRKPAAAQLSSGTLADIITASILQHNSELVACACEAPAAQQITREVVFQLLQAGLQQGSGVSVLFLCSLPAAQQLNSSELFGLLRLAVQQSKDPPKNSSEDAGAAELTNEDCMMQLLLLPAAFQVTSNEVARLLQAAVQLGSSGNSYLYVPPTYNPSLPSPLLVMLHGAGGHGPNTLATGSFGPDVAHINSSLQYVFERYSVDPSRLGLAGFSDGASYALSLGLPNGDLFSHIICFSPGFMRPPCVSHCYSVDPSHLGIAGFSDGASYALSLGLPNGDLFSHINAFSPGFMRPPCVAGSPKVYISHGVHDEVLPIDRCSRRLLPSLKQMLPQGELHYVEFNGPHVVPAGISQEALLWFTNGQAPVTPN</sequence>